<reference evidence="2" key="1">
    <citation type="submission" date="2023-05" db="EMBL/GenBank/DDBJ databases">
        <title>Nepenthes gracilis genome sequencing.</title>
        <authorList>
            <person name="Fukushima K."/>
        </authorList>
    </citation>
    <scope>NUCLEOTIDE SEQUENCE</scope>
    <source>
        <strain evidence="2">SING2019-196</strain>
    </source>
</reference>
<organism evidence="2 3">
    <name type="scientific">Nepenthes gracilis</name>
    <name type="common">Slender pitcher plant</name>
    <dbReference type="NCBI Taxonomy" id="150966"/>
    <lineage>
        <taxon>Eukaryota</taxon>
        <taxon>Viridiplantae</taxon>
        <taxon>Streptophyta</taxon>
        <taxon>Embryophyta</taxon>
        <taxon>Tracheophyta</taxon>
        <taxon>Spermatophyta</taxon>
        <taxon>Magnoliopsida</taxon>
        <taxon>eudicotyledons</taxon>
        <taxon>Gunneridae</taxon>
        <taxon>Pentapetalae</taxon>
        <taxon>Caryophyllales</taxon>
        <taxon>Nepenthaceae</taxon>
        <taxon>Nepenthes</taxon>
    </lineage>
</organism>
<dbReference type="EMBL" id="BSYO01000012">
    <property type="protein sequence ID" value="GMH12969.1"/>
    <property type="molecule type" value="Genomic_DNA"/>
</dbReference>
<name>A0AAD3SLJ0_NEPGR</name>
<feature type="compositionally biased region" description="Polar residues" evidence="1">
    <location>
        <begin position="1"/>
        <end position="10"/>
    </location>
</feature>
<evidence type="ECO:0000313" key="2">
    <source>
        <dbReference type="EMBL" id="GMH12969.1"/>
    </source>
</evidence>
<dbReference type="AlphaFoldDB" id="A0AAD3SLJ0"/>
<comment type="caution">
    <text evidence="2">The sequence shown here is derived from an EMBL/GenBank/DDBJ whole genome shotgun (WGS) entry which is preliminary data.</text>
</comment>
<evidence type="ECO:0000256" key="1">
    <source>
        <dbReference type="SAM" id="MobiDB-lite"/>
    </source>
</evidence>
<accession>A0AAD3SLJ0</accession>
<feature type="compositionally biased region" description="Basic and acidic residues" evidence="1">
    <location>
        <begin position="79"/>
        <end position="89"/>
    </location>
</feature>
<proteinExistence type="predicted"/>
<protein>
    <submittedName>
        <fullName evidence="2">Uncharacterized protein</fullName>
    </submittedName>
</protein>
<gene>
    <name evidence="2" type="ORF">Nepgr_014810</name>
</gene>
<feature type="region of interest" description="Disordered" evidence="1">
    <location>
        <begin position="1"/>
        <end position="89"/>
    </location>
</feature>
<sequence length="89" mass="9640">MGLFKNTLQPSSTATEDDTATSNFNTGTSLFTHGKQRHPTNPAKAHERTHQHPDISGQNVAQDKAIADQVSTSFSEADGDPRDRDYIAG</sequence>
<feature type="compositionally biased region" description="Basic and acidic residues" evidence="1">
    <location>
        <begin position="44"/>
        <end position="53"/>
    </location>
</feature>
<dbReference type="Proteomes" id="UP001279734">
    <property type="component" value="Unassembled WGS sequence"/>
</dbReference>
<keyword evidence="3" id="KW-1185">Reference proteome</keyword>
<evidence type="ECO:0000313" key="3">
    <source>
        <dbReference type="Proteomes" id="UP001279734"/>
    </source>
</evidence>